<organism evidence="4 5">
    <name type="scientific">Brevundimonas terrae</name>
    <dbReference type="NCBI Taxonomy" id="363631"/>
    <lineage>
        <taxon>Bacteria</taxon>
        <taxon>Pseudomonadati</taxon>
        <taxon>Pseudomonadota</taxon>
        <taxon>Alphaproteobacteria</taxon>
        <taxon>Caulobacterales</taxon>
        <taxon>Caulobacteraceae</taxon>
        <taxon>Brevundimonas</taxon>
    </lineage>
</organism>
<reference evidence="5" key="1">
    <citation type="journal article" date="2019" name="Int. J. Syst. Evol. Microbiol.">
        <title>The Global Catalogue of Microorganisms (GCM) 10K type strain sequencing project: providing services to taxonomists for standard genome sequencing and annotation.</title>
        <authorList>
            <consortium name="The Broad Institute Genomics Platform"/>
            <consortium name="The Broad Institute Genome Sequencing Center for Infectious Disease"/>
            <person name="Wu L."/>
            <person name="Ma J."/>
        </authorList>
    </citation>
    <scope>NUCLEOTIDE SEQUENCE [LARGE SCALE GENOMIC DNA]</scope>
    <source>
        <strain evidence="5">JCM 13476</strain>
    </source>
</reference>
<keyword evidence="5" id="KW-1185">Reference proteome</keyword>
<evidence type="ECO:0000256" key="1">
    <source>
        <dbReference type="ARBA" id="ARBA00004442"/>
    </source>
</evidence>
<evidence type="ECO:0000313" key="4">
    <source>
        <dbReference type="EMBL" id="GAA0386820.1"/>
    </source>
</evidence>
<dbReference type="InterPro" id="IPR036942">
    <property type="entry name" value="Beta-barrel_TonB_sf"/>
</dbReference>
<protein>
    <recommendedName>
        <fullName evidence="6">TonB-dependent receptor</fullName>
    </recommendedName>
</protein>
<comment type="caution">
    <text evidence="4">The sequence shown here is derived from an EMBL/GenBank/DDBJ whole genome shotgun (WGS) entry which is preliminary data.</text>
</comment>
<gene>
    <name evidence="4" type="ORF">GCM10009093_12060</name>
</gene>
<dbReference type="Gene3D" id="2.40.170.20">
    <property type="entry name" value="TonB-dependent receptor, beta-barrel domain"/>
    <property type="match status" value="1"/>
</dbReference>
<comment type="subcellular location">
    <subcellularLocation>
        <location evidence="1">Cell outer membrane</location>
    </subcellularLocation>
</comment>
<dbReference type="Proteomes" id="UP001500791">
    <property type="component" value="Unassembled WGS sequence"/>
</dbReference>
<dbReference type="EMBL" id="BAAAEJ010000004">
    <property type="protein sequence ID" value="GAA0386820.1"/>
    <property type="molecule type" value="Genomic_DNA"/>
</dbReference>
<dbReference type="SUPFAM" id="SSF56935">
    <property type="entry name" value="Porins"/>
    <property type="match status" value="1"/>
</dbReference>
<evidence type="ECO:0000256" key="3">
    <source>
        <dbReference type="ARBA" id="ARBA00023237"/>
    </source>
</evidence>
<proteinExistence type="predicted"/>
<evidence type="ECO:0008006" key="6">
    <source>
        <dbReference type="Google" id="ProtNLM"/>
    </source>
</evidence>
<name>A0ABP3I0M5_9CAUL</name>
<keyword evidence="3" id="KW-0998">Cell outer membrane</keyword>
<evidence type="ECO:0000256" key="2">
    <source>
        <dbReference type="ARBA" id="ARBA00023136"/>
    </source>
</evidence>
<keyword evidence="2" id="KW-0472">Membrane</keyword>
<sequence length="434" mass="47389">MNQESGLQDLKSEIQSATLSGGMRRTVFELPAGPLTANLNTNLTMSRTFIDRNEYEFSRGFSSQDLQSTFAIPLSKKGEPALLGGVIGDLAATLGAGMRQNDGARGEELRLGLSWSPYRQVRLNGEWASSNESVPGALKTEPEYYGSPTVVYDFRAAEMVEILPLRGGNPGLRPPQSDRFSLTSSLGPFTSWAVFGNLIYVRAESSDGIGGLPGLSEDIEAAFPDRIRRDSNGRLISIDYRPLNLSSSKSESVNTSLNFNLPRPVGVSGQDSTVLRVALNHSFHLSNIVRLRAGLPELDRLEGDGGGLSRQSAQLMIDARRGRWGMNASIQWQDEYRTRQVSGRDGLGDLLIAPFTTIDLKFSLQLASSGPRGDESGISQRRGGGRLQINFDIVNLFDNRRTAYLGDGTAAPGYGRDVQDPLGRTVRLTLQRRF</sequence>
<accession>A0ABP3I0M5</accession>
<evidence type="ECO:0000313" key="5">
    <source>
        <dbReference type="Proteomes" id="UP001500791"/>
    </source>
</evidence>